<dbReference type="PANTHER" id="PTHR30537:SF80">
    <property type="entry name" value="TRANSCRIPTIONAL REGULATOR"/>
    <property type="match status" value="1"/>
</dbReference>
<evidence type="ECO:0000256" key="4">
    <source>
        <dbReference type="ARBA" id="ARBA00023125"/>
    </source>
</evidence>
<gene>
    <name evidence="7" type="ORF">MA20_21685</name>
</gene>
<dbReference type="RefSeq" id="WP_028160495.1">
    <property type="nucleotide sequence ID" value="NZ_JANUDC010000001.1"/>
</dbReference>
<dbReference type="GO" id="GO:0003677">
    <property type="term" value="F:DNA binding"/>
    <property type="evidence" value="ECO:0007669"/>
    <property type="project" value="UniProtKB-KW"/>
</dbReference>
<evidence type="ECO:0000256" key="2">
    <source>
        <dbReference type="ARBA" id="ARBA00009437"/>
    </source>
</evidence>
<comment type="function">
    <text evidence="1">NodD regulates the expression of the nodABCFE genes which encode other nodulation proteins. NodD is also a negative regulator of its own expression. Binds flavonoids as inducers.</text>
</comment>
<dbReference type="STRING" id="375.BKD09_RS06080"/>
<evidence type="ECO:0000259" key="6">
    <source>
        <dbReference type="PROSITE" id="PS50931"/>
    </source>
</evidence>
<dbReference type="SUPFAM" id="SSF46785">
    <property type="entry name" value="Winged helix' DNA-binding domain"/>
    <property type="match status" value="1"/>
</dbReference>
<keyword evidence="3" id="KW-0805">Transcription regulation</keyword>
<dbReference type="Pfam" id="PF03466">
    <property type="entry name" value="LysR_substrate"/>
    <property type="match status" value="1"/>
</dbReference>
<dbReference type="PANTHER" id="PTHR30537">
    <property type="entry name" value="HTH-TYPE TRANSCRIPTIONAL REGULATOR"/>
    <property type="match status" value="1"/>
</dbReference>
<feature type="domain" description="HTH lysR-type" evidence="6">
    <location>
        <begin position="1"/>
        <end position="59"/>
    </location>
</feature>
<dbReference type="Gene3D" id="3.40.190.290">
    <property type="match status" value="1"/>
</dbReference>
<sequence>MDRIDCLRAFVRALEGGSFSAAAKELGIGQPAISKRIAMLESEFGTQLFSRTTRTLKPTAEAHRIYDLARQILDSFDMARSSVEQAAPRPTGTLRIGVPSSFGRRYMMPVIAEYVRNYPEVRVDIRFSERFVNLVEEGIELALRIGNLEASTLVARRLGTVQRHLVATPTYLHGRPLPRTPDDLGSHQCIVYSRMSPAHQWAFESEHGRHVASINGPIHVDDADAMQEATMQHLGIAILPEWNAAEGLRSGELEHVLPDYTIAALPLHAVYPETQWMSLRARSFLDLLVDRAEHFTPAPSHTPADGAGG</sequence>
<keyword evidence="5" id="KW-0804">Transcription</keyword>
<dbReference type="CDD" id="cd08422">
    <property type="entry name" value="PBP2_CrgA_like"/>
    <property type="match status" value="1"/>
</dbReference>
<dbReference type="FunFam" id="1.10.10.10:FF:000001">
    <property type="entry name" value="LysR family transcriptional regulator"/>
    <property type="match status" value="1"/>
</dbReference>
<dbReference type="Proteomes" id="UP000030377">
    <property type="component" value="Unassembled WGS sequence"/>
</dbReference>
<dbReference type="PROSITE" id="PS50931">
    <property type="entry name" value="HTH_LYSR"/>
    <property type="match status" value="1"/>
</dbReference>
<dbReference type="InterPro" id="IPR058163">
    <property type="entry name" value="LysR-type_TF_proteobact-type"/>
</dbReference>
<dbReference type="PRINTS" id="PR00039">
    <property type="entry name" value="HTHLYSR"/>
</dbReference>
<evidence type="ECO:0000313" key="7">
    <source>
        <dbReference type="EMBL" id="KGT77218.1"/>
    </source>
</evidence>
<accession>A0A0A3YU80</accession>
<keyword evidence="4" id="KW-0238">DNA-binding</keyword>
<name>A0A0A3YU80_BRAJP</name>
<proteinExistence type="inferred from homology"/>
<comment type="similarity">
    <text evidence="2">Belongs to the LysR transcriptional regulatory family.</text>
</comment>
<dbReference type="InterPro" id="IPR000847">
    <property type="entry name" value="LysR_HTH_N"/>
</dbReference>
<evidence type="ECO:0000313" key="8">
    <source>
        <dbReference type="Proteomes" id="UP000030377"/>
    </source>
</evidence>
<dbReference type="EMBL" id="JRPN01000018">
    <property type="protein sequence ID" value="KGT77218.1"/>
    <property type="molecule type" value="Genomic_DNA"/>
</dbReference>
<organism evidence="7 8">
    <name type="scientific">Bradyrhizobium japonicum</name>
    <dbReference type="NCBI Taxonomy" id="375"/>
    <lineage>
        <taxon>Bacteria</taxon>
        <taxon>Pseudomonadati</taxon>
        <taxon>Pseudomonadota</taxon>
        <taxon>Alphaproteobacteria</taxon>
        <taxon>Hyphomicrobiales</taxon>
        <taxon>Nitrobacteraceae</taxon>
        <taxon>Bradyrhizobium</taxon>
    </lineage>
</organism>
<dbReference type="eggNOG" id="COG0583">
    <property type="taxonomic scope" value="Bacteria"/>
</dbReference>
<dbReference type="AlphaFoldDB" id="A0A0A3YU80"/>
<comment type="caution">
    <text evidence="7">The sequence shown here is derived from an EMBL/GenBank/DDBJ whole genome shotgun (WGS) entry which is preliminary data.</text>
</comment>
<dbReference type="GO" id="GO:0003700">
    <property type="term" value="F:DNA-binding transcription factor activity"/>
    <property type="evidence" value="ECO:0007669"/>
    <property type="project" value="InterPro"/>
</dbReference>
<dbReference type="InterPro" id="IPR036390">
    <property type="entry name" value="WH_DNA-bd_sf"/>
</dbReference>
<dbReference type="Gene3D" id="1.10.10.10">
    <property type="entry name" value="Winged helix-like DNA-binding domain superfamily/Winged helix DNA-binding domain"/>
    <property type="match status" value="1"/>
</dbReference>
<dbReference type="FunFam" id="3.40.190.290:FF:000001">
    <property type="entry name" value="Transcriptional regulator, LysR family"/>
    <property type="match status" value="1"/>
</dbReference>
<dbReference type="InterPro" id="IPR005119">
    <property type="entry name" value="LysR_subst-bd"/>
</dbReference>
<dbReference type="Pfam" id="PF00126">
    <property type="entry name" value="HTH_1"/>
    <property type="match status" value="1"/>
</dbReference>
<evidence type="ECO:0000256" key="5">
    <source>
        <dbReference type="ARBA" id="ARBA00023163"/>
    </source>
</evidence>
<evidence type="ECO:0000256" key="3">
    <source>
        <dbReference type="ARBA" id="ARBA00023015"/>
    </source>
</evidence>
<reference evidence="7 8" key="1">
    <citation type="submission" date="2014-09" db="EMBL/GenBank/DDBJ databases">
        <title>Draft genome of Bradyrhizobium japonicum Is-34.</title>
        <authorList>
            <person name="Tsurumaru H."/>
            <person name="Yamakawa T."/>
            <person name="Hashimoto S."/>
            <person name="Okizaki K."/>
            <person name="Kanesaki Y."/>
            <person name="Yoshikawa H."/>
            <person name="Yajima S."/>
        </authorList>
    </citation>
    <scope>NUCLEOTIDE SEQUENCE [LARGE SCALE GENOMIC DNA]</scope>
    <source>
        <strain evidence="7 8">Is-34</strain>
    </source>
</reference>
<protein>
    <submittedName>
        <fullName evidence="7">LysR family transcriptional regulator</fullName>
    </submittedName>
</protein>
<dbReference type="InterPro" id="IPR036388">
    <property type="entry name" value="WH-like_DNA-bd_sf"/>
</dbReference>
<evidence type="ECO:0000256" key="1">
    <source>
        <dbReference type="ARBA" id="ARBA00003502"/>
    </source>
</evidence>
<dbReference type="SUPFAM" id="SSF53850">
    <property type="entry name" value="Periplasmic binding protein-like II"/>
    <property type="match status" value="1"/>
</dbReference>